<dbReference type="InterPro" id="IPR048332">
    <property type="entry name" value="GD_AH_C"/>
</dbReference>
<dbReference type="Pfam" id="PF20629">
    <property type="entry name" value="GD_AH_C"/>
    <property type="match status" value="1"/>
</dbReference>
<evidence type="ECO:0000259" key="3">
    <source>
        <dbReference type="SMART" id="SM00858"/>
    </source>
</evidence>
<proteinExistence type="inferred from homology"/>
<keyword evidence="4" id="KW-0378">Hydrolase</keyword>
<gene>
    <name evidence="4" type="ORF">SAMN04490248_104211</name>
</gene>
<dbReference type="InterPro" id="IPR007392">
    <property type="entry name" value="GD_AH_second"/>
</dbReference>
<dbReference type="Proteomes" id="UP000198893">
    <property type="component" value="Unassembled WGS sequence"/>
</dbReference>
<dbReference type="RefSeq" id="WP_093116354.1">
    <property type="nucleotide sequence ID" value="NZ_FODS01000004.1"/>
</dbReference>
<reference evidence="4 5" key="1">
    <citation type="submission" date="2016-10" db="EMBL/GenBank/DDBJ databases">
        <authorList>
            <person name="de Groot N.N."/>
        </authorList>
    </citation>
    <scope>NUCLEOTIDE SEQUENCE [LARGE SCALE GENOMIC DNA]</scope>
    <source>
        <strain evidence="4 5">DSM 27842</strain>
    </source>
</reference>
<evidence type="ECO:0000313" key="5">
    <source>
        <dbReference type="Proteomes" id="UP000198893"/>
    </source>
</evidence>
<feature type="domain" description="SAF" evidence="3">
    <location>
        <begin position="13"/>
        <end position="82"/>
    </location>
</feature>
<dbReference type="GO" id="GO:0016829">
    <property type="term" value="F:lyase activity"/>
    <property type="evidence" value="ECO:0007669"/>
    <property type="project" value="UniProtKB-KW"/>
</dbReference>
<dbReference type="STRING" id="569882.SAMN04490248_104211"/>
<organism evidence="4 5">
    <name type="scientific">Salinihabitans flavidus</name>
    <dbReference type="NCBI Taxonomy" id="569882"/>
    <lineage>
        <taxon>Bacteria</taxon>
        <taxon>Pseudomonadati</taxon>
        <taxon>Pseudomonadota</taxon>
        <taxon>Alphaproteobacteria</taxon>
        <taxon>Rhodobacterales</taxon>
        <taxon>Roseobacteraceae</taxon>
        <taxon>Salinihabitans</taxon>
    </lineage>
</organism>
<evidence type="ECO:0000256" key="1">
    <source>
        <dbReference type="ARBA" id="ARBA00010986"/>
    </source>
</evidence>
<dbReference type="SMART" id="SM00858">
    <property type="entry name" value="SAF"/>
    <property type="match status" value="1"/>
</dbReference>
<dbReference type="PANTHER" id="PTHR30536:SF5">
    <property type="entry name" value="ALTRONATE DEHYDRATASE"/>
    <property type="match status" value="1"/>
</dbReference>
<evidence type="ECO:0000256" key="2">
    <source>
        <dbReference type="ARBA" id="ARBA00023239"/>
    </source>
</evidence>
<dbReference type="InterPro" id="IPR013974">
    <property type="entry name" value="SAF"/>
</dbReference>
<dbReference type="Pfam" id="PF04295">
    <property type="entry name" value="GD_AH_second"/>
    <property type="match status" value="1"/>
</dbReference>
<dbReference type="GO" id="GO:0019698">
    <property type="term" value="P:D-galacturonate catabolic process"/>
    <property type="evidence" value="ECO:0007669"/>
    <property type="project" value="TreeGrafter"/>
</dbReference>
<dbReference type="Pfam" id="PF08666">
    <property type="entry name" value="SAF"/>
    <property type="match status" value="1"/>
</dbReference>
<accession>A0A1H8PB29</accession>
<name>A0A1H8PB29_9RHOB</name>
<sequence>MPDCRALKLHNSDNVAIAMGDIAPGAPVSDIQLTSLDSVPRGHKIAVSNIKAGAQIIKYGQIIGLASADIPAGTHIHVHNATMTQHGKREVHGTQAEPTQMVPEAERAMFQGFRRPDGKVGTRNYVGIVTSVNCSASAARLIAREAEKRGLLEAYPNVDGIVPIVHGAGCCIGTDDEAFYKLQRTVWGFATHANFASVLMLGLGCESNQIPLMLEVYGNPPPEKFRYHTLQDVGGTRATVEIGLTWLEEALAYANEATREPVLVSELTVALQCGGSDGYSGITANPALGHAVDLLVQNGGTAALAETPEIYGAEHLLTDRAASQEVGDKLMKMLDWWEDYASKNGSEMNNNPTPGNKAGGLTTILEKSLGAVAKAGTTNLNGVYGYGEQIKVKGLVFVDSPGYDPVSITGEVASGCNLIVFTTGRGSCYGNKPAPSIKIATNTPMYERMREDMDINCGTIADGEETVQEAGKRIFTEMIAVASGKLTLSEEMGVGDAEFAPWQTYAQM</sequence>
<dbReference type="InterPro" id="IPR052172">
    <property type="entry name" value="UxaA_altronate/galactarate_dh"/>
</dbReference>
<dbReference type="InterPro" id="IPR044144">
    <property type="entry name" value="SAF_UxaA/GarD"/>
</dbReference>
<dbReference type="PANTHER" id="PTHR30536">
    <property type="entry name" value="ALTRONATE/GALACTARATE DEHYDRATASE"/>
    <property type="match status" value="1"/>
</dbReference>
<dbReference type="AlphaFoldDB" id="A0A1H8PB29"/>
<dbReference type="CDD" id="cd11613">
    <property type="entry name" value="SAF_AH_GD"/>
    <property type="match status" value="1"/>
</dbReference>
<dbReference type="OrthoDB" id="9804574at2"/>
<dbReference type="EMBL" id="FODS01000004">
    <property type="protein sequence ID" value="SEO38967.1"/>
    <property type="molecule type" value="Genomic_DNA"/>
</dbReference>
<keyword evidence="5" id="KW-1185">Reference proteome</keyword>
<protein>
    <submittedName>
        <fullName evidence="4">Altronate hydrolase</fullName>
    </submittedName>
</protein>
<keyword evidence="2" id="KW-0456">Lyase</keyword>
<comment type="similarity">
    <text evidence="1">Belongs to the UxaA family.</text>
</comment>
<dbReference type="GO" id="GO:0016787">
    <property type="term" value="F:hydrolase activity"/>
    <property type="evidence" value="ECO:0007669"/>
    <property type="project" value="UniProtKB-KW"/>
</dbReference>
<dbReference type="Gene3D" id="2.30.130.110">
    <property type="match status" value="1"/>
</dbReference>
<evidence type="ECO:0000313" key="4">
    <source>
        <dbReference type="EMBL" id="SEO38967.1"/>
    </source>
</evidence>